<evidence type="ECO:0000256" key="1">
    <source>
        <dbReference type="SAM" id="MobiDB-lite"/>
    </source>
</evidence>
<feature type="region of interest" description="Disordered" evidence="1">
    <location>
        <begin position="124"/>
        <end position="202"/>
    </location>
</feature>
<protein>
    <submittedName>
        <fullName evidence="3">Cell wall protein DAN4-like</fullName>
    </submittedName>
</protein>
<name>A0A979FHH8_HYAAZ</name>
<dbReference type="Proteomes" id="UP000694843">
    <property type="component" value="Unplaced"/>
</dbReference>
<accession>A0A979FHH8</accession>
<dbReference type="OrthoDB" id="6374320at2759"/>
<evidence type="ECO:0000313" key="2">
    <source>
        <dbReference type="Proteomes" id="UP000694843"/>
    </source>
</evidence>
<sequence>MSFLGSMNPTVSFPPSSSQVPSNKALTPPASPRHGVFTSYNPSLSPKNNYNPYQPSLKSPTLLPCSMPVPLHSTESSGAVTPVTALANGTTCQEPSGAAASTVASPSNLYESLLMKASSIISANRSFSSDSPPGSPKLAPIFPFSSSPPISSPSSSSTSRMNAAMSSSNASTSSPCQKKNDSNNNSRSRQTNSTTTTTSTTNCTTTITCSGTTCSPAGIRPPVSIINVSPYKYQLRAYLYPRHITTEHVVFSHRTKVAGRSLYFFSPATRGGLSKPVFTTRETLAHMLDPGAELEEADDLESTGRLLQLSAPAATSRLSQLSSPVHVRRRRSGDLLAGTVCTMKRVHLHDPACDLGISVWRGRGPREGLPAPHSPPTPLGPALLVEAVQQRDGQAVAAAVSGDVLFRVPARPDLEARSTEINVRDAVIVCVGEGVVWYRVRSYTPLTRSSASPLGERSHVRAHDSNKQLLRRICI</sequence>
<proteinExistence type="predicted"/>
<evidence type="ECO:0000313" key="3">
    <source>
        <dbReference type="RefSeq" id="XP_047735745.1"/>
    </source>
</evidence>
<dbReference type="RefSeq" id="XP_047735745.1">
    <property type="nucleotide sequence ID" value="XM_047879789.1"/>
</dbReference>
<feature type="region of interest" description="Disordered" evidence="1">
    <location>
        <begin position="1"/>
        <end position="55"/>
    </location>
</feature>
<keyword evidence="2" id="KW-1185">Reference proteome</keyword>
<organism evidence="2 3">
    <name type="scientific">Hyalella azteca</name>
    <name type="common">Amphipod</name>
    <dbReference type="NCBI Taxonomy" id="294128"/>
    <lineage>
        <taxon>Eukaryota</taxon>
        <taxon>Metazoa</taxon>
        <taxon>Ecdysozoa</taxon>
        <taxon>Arthropoda</taxon>
        <taxon>Crustacea</taxon>
        <taxon>Multicrustacea</taxon>
        <taxon>Malacostraca</taxon>
        <taxon>Eumalacostraca</taxon>
        <taxon>Peracarida</taxon>
        <taxon>Amphipoda</taxon>
        <taxon>Senticaudata</taxon>
        <taxon>Talitrida</taxon>
        <taxon>Talitroidea</taxon>
        <taxon>Hyalellidae</taxon>
        <taxon>Hyalella</taxon>
    </lineage>
</organism>
<reference evidence="3" key="1">
    <citation type="submission" date="2025-08" db="UniProtKB">
        <authorList>
            <consortium name="RefSeq"/>
        </authorList>
    </citation>
    <scope>IDENTIFICATION</scope>
    <source>
        <tissue evidence="3">Whole organism</tissue>
    </source>
</reference>
<feature type="compositionally biased region" description="Polar residues" evidence="1">
    <location>
        <begin position="38"/>
        <end position="55"/>
    </location>
</feature>
<dbReference type="KEGG" id="hazt:125177643"/>
<gene>
    <name evidence="3" type="primary">LOC125177643</name>
</gene>
<feature type="compositionally biased region" description="Low complexity" evidence="1">
    <location>
        <begin position="182"/>
        <end position="202"/>
    </location>
</feature>
<feature type="compositionally biased region" description="Low complexity" evidence="1">
    <location>
        <begin position="139"/>
        <end position="175"/>
    </location>
</feature>
<feature type="compositionally biased region" description="Low complexity" evidence="1">
    <location>
        <begin position="9"/>
        <end position="22"/>
    </location>
</feature>
<dbReference type="AlphaFoldDB" id="A0A979FHH8"/>
<dbReference type="GeneID" id="125177643"/>